<feature type="transmembrane region" description="Helical" evidence="6">
    <location>
        <begin position="208"/>
        <end position="227"/>
    </location>
</feature>
<dbReference type="Pfam" id="PF00083">
    <property type="entry name" value="Sugar_tr"/>
    <property type="match status" value="1"/>
</dbReference>
<dbReference type="InterPro" id="IPR020846">
    <property type="entry name" value="MFS_dom"/>
</dbReference>
<evidence type="ECO:0000256" key="1">
    <source>
        <dbReference type="ARBA" id="ARBA00004651"/>
    </source>
</evidence>
<evidence type="ECO:0000256" key="6">
    <source>
        <dbReference type="SAM" id="Phobius"/>
    </source>
</evidence>
<dbReference type="PANTHER" id="PTHR23511">
    <property type="entry name" value="SYNAPTIC VESICLE GLYCOPROTEIN 2"/>
    <property type="match status" value="1"/>
</dbReference>
<dbReference type="InterPro" id="IPR005828">
    <property type="entry name" value="MFS_sugar_transport-like"/>
</dbReference>
<feature type="transmembrane region" description="Helical" evidence="6">
    <location>
        <begin position="75"/>
        <end position="93"/>
    </location>
</feature>
<comment type="caution">
    <text evidence="8">The sequence shown here is derived from an EMBL/GenBank/DDBJ whole genome shotgun (WGS) entry which is preliminary data.</text>
</comment>
<evidence type="ECO:0000259" key="7">
    <source>
        <dbReference type="PROSITE" id="PS50850"/>
    </source>
</evidence>
<keyword evidence="5 6" id="KW-0472">Membrane</keyword>
<evidence type="ECO:0000256" key="3">
    <source>
        <dbReference type="ARBA" id="ARBA00022692"/>
    </source>
</evidence>
<dbReference type="SUPFAM" id="SSF103473">
    <property type="entry name" value="MFS general substrate transporter"/>
    <property type="match status" value="1"/>
</dbReference>
<dbReference type="Proteomes" id="UP001501079">
    <property type="component" value="Unassembled WGS sequence"/>
</dbReference>
<evidence type="ECO:0000313" key="8">
    <source>
        <dbReference type="EMBL" id="GAA4175270.1"/>
    </source>
</evidence>
<sequence>MTEVRGGRPIPQESRELIARLDRIQTWSLSPAFLAIIGVGFLFTFYDIFDINVSFVQTCVQLVQGCTPENALSSLPLPTVLNLVGYVIGTLVLSPISDRIGRRNMLLITMLITGLGSLYTALAPDYANFIISRTVTGIGIGADLAIVNTYVGEVSPRRSRARFTTVVFIMSALGAFFGVWLGLFLTTAKAPWPSGLPFALGLESGWRWMYAVGAILALVAILLRFRLPESPRWLLQRGNHQEAEVVTASMELRAAKTGALDLATTENVPTHWPPTRRVPYADIFTHPVYLRRMILLFCMWFIGYITVYAYAAGFTSIFTAVGIPGPEAGVIAAVGTIGFVAAAVIMSFVVELLERRYWLPVATVVTFIGVAVVAIGGGTSIPLDFVGAMLIFAGFNLWVSPSYAMTAEHFPTRARSTGFAIVDGVGHVGGGIGILVLAPIIPHLNVVGALILVSCFLIISSILAQFTVHTRNRSFEEVSP</sequence>
<reference evidence="9" key="1">
    <citation type="journal article" date="2019" name="Int. J. Syst. Evol. Microbiol.">
        <title>The Global Catalogue of Microorganisms (GCM) 10K type strain sequencing project: providing services to taxonomists for standard genome sequencing and annotation.</title>
        <authorList>
            <consortium name="The Broad Institute Genomics Platform"/>
            <consortium name="The Broad Institute Genome Sequencing Center for Infectious Disease"/>
            <person name="Wu L."/>
            <person name="Ma J."/>
        </authorList>
    </citation>
    <scope>NUCLEOTIDE SEQUENCE [LARGE SCALE GENOMIC DNA]</scope>
    <source>
        <strain evidence="9">JCM 17591</strain>
    </source>
</reference>
<feature type="transmembrane region" description="Helical" evidence="6">
    <location>
        <begin position="357"/>
        <end position="375"/>
    </location>
</feature>
<dbReference type="PROSITE" id="PS00216">
    <property type="entry name" value="SUGAR_TRANSPORT_1"/>
    <property type="match status" value="1"/>
</dbReference>
<feature type="transmembrane region" description="Helical" evidence="6">
    <location>
        <begin position="163"/>
        <end position="188"/>
    </location>
</feature>
<organism evidence="8 9">
    <name type="scientific">Gryllotalpicola koreensis</name>
    <dbReference type="NCBI Taxonomy" id="993086"/>
    <lineage>
        <taxon>Bacteria</taxon>
        <taxon>Bacillati</taxon>
        <taxon>Actinomycetota</taxon>
        <taxon>Actinomycetes</taxon>
        <taxon>Micrococcales</taxon>
        <taxon>Microbacteriaceae</taxon>
        <taxon>Gryllotalpicola</taxon>
    </lineage>
</organism>
<dbReference type="RefSeq" id="WP_344754013.1">
    <property type="nucleotide sequence ID" value="NZ_BAABBW010000003.1"/>
</dbReference>
<evidence type="ECO:0000256" key="2">
    <source>
        <dbReference type="ARBA" id="ARBA00022448"/>
    </source>
</evidence>
<protein>
    <submittedName>
        <fullName evidence="8">MFS transporter</fullName>
    </submittedName>
</protein>
<evidence type="ECO:0000313" key="9">
    <source>
        <dbReference type="Proteomes" id="UP001501079"/>
    </source>
</evidence>
<feature type="transmembrane region" description="Helical" evidence="6">
    <location>
        <begin position="27"/>
        <end position="46"/>
    </location>
</feature>
<dbReference type="InterPro" id="IPR036259">
    <property type="entry name" value="MFS_trans_sf"/>
</dbReference>
<feature type="transmembrane region" description="Helical" evidence="6">
    <location>
        <begin position="447"/>
        <end position="468"/>
    </location>
</feature>
<proteinExistence type="predicted"/>
<feature type="transmembrane region" description="Helical" evidence="6">
    <location>
        <begin position="329"/>
        <end position="350"/>
    </location>
</feature>
<dbReference type="PANTHER" id="PTHR23511:SF34">
    <property type="entry name" value="SYNAPTIC VESICLE GLYCOPROTEIN 2"/>
    <property type="match status" value="1"/>
</dbReference>
<dbReference type="EMBL" id="BAABBW010000003">
    <property type="protein sequence ID" value="GAA4175270.1"/>
    <property type="molecule type" value="Genomic_DNA"/>
</dbReference>
<dbReference type="CDD" id="cd17316">
    <property type="entry name" value="MFS_SV2_like"/>
    <property type="match status" value="1"/>
</dbReference>
<accession>A0ABP8A107</accession>
<feature type="transmembrane region" description="Helical" evidence="6">
    <location>
        <begin position="105"/>
        <end position="124"/>
    </location>
</feature>
<feature type="transmembrane region" description="Helical" evidence="6">
    <location>
        <begin position="294"/>
        <end position="323"/>
    </location>
</feature>
<evidence type="ECO:0000256" key="5">
    <source>
        <dbReference type="ARBA" id="ARBA00023136"/>
    </source>
</evidence>
<keyword evidence="4 6" id="KW-1133">Transmembrane helix</keyword>
<comment type="subcellular location">
    <subcellularLocation>
        <location evidence="1">Cell membrane</location>
        <topology evidence="1">Multi-pass membrane protein</topology>
    </subcellularLocation>
</comment>
<keyword evidence="9" id="KW-1185">Reference proteome</keyword>
<evidence type="ECO:0000256" key="4">
    <source>
        <dbReference type="ARBA" id="ARBA00022989"/>
    </source>
</evidence>
<dbReference type="PROSITE" id="PS50850">
    <property type="entry name" value="MFS"/>
    <property type="match status" value="1"/>
</dbReference>
<feature type="transmembrane region" description="Helical" evidence="6">
    <location>
        <begin position="420"/>
        <end position="441"/>
    </location>
</feature>
<feature type="transmembrane region" description="Helical" evidence="6">
    <location>
        <begin position="381"/>
        <end position="399"/>
    </location>
</feature>
<name>A0ABP8A107_9MICO</name>
<dbReference type="PROSITE" id="PS00217">
    <property type="entry name" value="SUGAR_TRANSPORT_2"/>
    <property type="match status" value="1"/>
</dbReference>
<keyword evidence="3 6" id="KW-0812">Transmembrane</keyword>
<feature type="transmembrane region" description="Helical" evidence="6">
    <location>
        <begin position="130"/>
        <end position="151"/>
    </location>
</feature>
<dbReference type="InterPro" id="IPR005829">
    <property type="entry name" value="Sugar_transporter_CS"/>
</dbReference>
<gene>
    <name evidence="8" type="ORF">GCM10022287_20430</name>
</gene>
<feature type="domain" description="Major facilitator superfamily (MFS) profile" evidence="7">
    <location>
        <begin position="33"/>
        <end position="472"/>
    </location>
</feature>
<keyword evidence="2" id="KW-0813">Transport</keyword>
<dbReference type="Gene3D" id="1.20.1250.20">
    <property type="entry name" value="MFS general substrate transporter like domains"/>
    <property type="match status" value="1"/>
</dbReference>